<gene>
    <name evidence="1" type="ORF">GCM10023231_22680</name>
</gene>
<sequence length="321" mass="36952">MDLDIINRIAAYLGWCIILCLITLTCEAQSAQLHEVTVNSDNDAYLFINQDQYYTNGIAFSYRKLRNTKYLRRNEVKEVWALSLGHKLYNAYNGYSELQFMDRPFTAYLYVRGTNTKFYKNESALSFSAEVGVYGKWAFGEQMQRGFHHLFGFYQINGWEYQLKDNATLDMRMAYSRLLARSASGKTDLQATSRVSVGLNQSYIGVGPILRLGKTNALYETAFYNNRLSSGAKVPKKERYFYYWPMVFYRLYDASIQGGMLLHDKGPVIFGIEPWVISQLLGFTYAHNQFSIDAHLQFNTKEVKSTATAHQYGSITLGYSF</sequence>
<dbReference type="InterPro" id="IPR018707">
    <property type="entry name" value="LpxR"/>
</dbReference>
<proteinExistence type="predicted"/>
<dbReference type="RefSeq" id="WP_345231899.1">
    <property type="nucleotide sequence ID" value="NZ_BAABIQ010000034.1"/>
</dbReference>
<dbReference type="Pfam" id="PF09982">
    <property type="entry name" value="LpxR"/>
    <property type="match status" value="1"/>
</dbReference>
<evidence type="ECO:0000313" key="1">
    <source>
        <dbReference type="EMBL" id="GAA4793805.1"/>
    </source>
</evidence>
<comment type="caution">
    <text evidence="1">The sequence shown here is derived from an EMBL/GenBank/DDBJ whole genome shotgun (WGS) entry which is preliminary data.</text>
</comment>
<name>A0ABP9BCW7_9SPHI</name>
<dbReference type="Gene3D" id="2.40.128.140">
    <property type="entry name" value="Outer membrane protein"/>
    <property type="match status" value="1"/>
</dbReference>
<organism evidence="1 2">
    <name type="scientific">Olivibacter ginsenosidimutans</name>
    <dbReference type="NCBI Taxonomy" id="1176537"/>
    <lineage>
        <taxon>Bacteria</taxon>
        <taxon>Pseudomonadati</taxon>
        <taxon>Bacteroidota</taxon>
        <taxon>Sphingobacteriia</taxon>
        <taxon>Sphingobacteriales</taxon>
        <taxon>Sphingobacteriaceae</taxon>
        <taxon>Olivibacter</taxon>
    </lineage>
</organism>
<reference evidence="2" key="1">
    <citation type="journal article" date="2019" name="Int. J. Syst. Evol. Microbiol.">
        <title>The Global Catalogue of Microorganisms (GCM) 10K type strain sequencing project: providing services to taxonomists for standard genome sequencing and annotation.</title>
        <authorList>
            <consortium name="The Broad Institute Genomics Platform"/>
            <consortium name="The Broad Institute Genome Sequencing Center for Infectious Disease"/>
            <person name="Wu L."/>
            <person name="Ma J."/>
        </authorList>
    </citation>
    <scope>NUCLEOTIDE SEQUENCE [LARGE SCALE GENOMIC DNA]</scope>
    <source>
        <strain evidence="2">JCM 18200</strain>
    </source>
</reference>
<dbReference type="EMBL" id="BAABIQ010000034">
    <property type="protein sequence ID" value="GAA4793805.1"/>
    <property type="molecule type" value="Genomic_DNA"/>
</dbReference>
<protein>
    <submittedName>
        <fullName evidence="1">Lipid A deacylase LpxR family protein</fullName>
    </submittedName>
</protein>
<keyword evidence="2" id="KW-1185">Reference proteome</keyword>
<dbReference type="InterPro" id="IPR037107">
    <property type="entry name" value="Put_OMP_sf"/>
</dbReference>
<evidence type="ECO:0000313" key="2">
    <source>
        <dbReference type="Proteomes" id="UP001501411"/>
    </source>
</evidence>
<accession>A0ABP9BCW7</accession>
<dbReference type="Proteomes" id="UP001501411">
    <property type="component" value="Unassembled WGS sequence"/>
</dbReference>